<keyword evidence="2" id="KW-1185">Reference proteome</keyword>
<name>A0ACC6A2Z2_9BACI</name>
<evidence type="ECO:0000313" key="1">
    <source>
        <dbReference type="EMBL" id="MCM3735262.1"/>
    </source>
</evidence>
<organism evidence="1 2">
    <name type="scientific">Bacillus cytotoxicus</name>
    <dbReference type="NCBI Taxonomy" id="580165"/>
    <lineage>
        <taxon>Bacteria</taxon>
        <taxon>Bacillati</taxon>
        <taxon>Bacillota</taxon>
        <taxon>Bacilli</taxon>
        <taxon>Bacillales</taxon>
        <taxon>Bacillaceae</taxon>
        <taxon>Bacillus</taxon>
        <taxon>Bacillus cereus group</taxon>
    </lineage>
</organism>
<proteinExistence type="predicted"/>
<dbReference type="Proteomes" id="UP001202289">
    <property type="component" value="Unassembled WGS sequence"/>
</dbReference>
<comment type="caution">
    <text evidence="1">The sequence shown here is derived from an EMBL/GenBank/DDBJ whole genome shotgun (WGS) entry which is preliminary data.</text>
</comment>
<evidence type="ECO:0000313" key="2">
    <source>
        <dbReference type="Proteomes" id="UP001202289"/>
    </source>
</evidence>
<protein>
    <submittedName>
        <fullName evidence="1">Spore coat protein C</fullName>
    </submittedName>
</protein>
<gene>
    <name evidence="1" type="ORF">M3215_05370</name>
</gene>
<reference evidence="1" key="1">
    <citation type="submission" date="2022-05" db="EMBL/GenBank/DDBJ databases">
        <title>Comparative Genomics of Spacecraft Associated Microbes.</title>
        <authorList>
            <person name="Tran M.T."/>
            <person name="Wright A."/>
            <person name="Seuylemezian A."/>
            <person name="Eisen J."/>
            <person name="Coil D."/>
        </authorList>
    </citation>
    <scope>NUCLEOTIDE SEQUENCE</scope>
    <source>
        <strain evidence="1">FAIRING 10M-2.2</strain>
    </source>
</reference>
<accession>A0ACC6A2Z2</accession>
<dbReference type="EMBL" id="JAMBOP010000004">
    <property type="protein sequence ID" value="MCM3735262.1"/>
    <property type="molecule type" value="Genomic_DNA"/>
</dbReference>
<sequence length="110" mass="12665">MKKNVTRVAILVTSLIGVTALFLYFTWNGTPWEKQTAISESEKYIAKYFDLDAKIKDTSYNQKMNSYDISFETNEGKNFTIEYKGPNRFDISPGVQEYLSKHSKVTEKSS</sequence>